<keyword evidence="6" id="KW-1185">Reference proteome</keyword>
<dbReference type="PANTHER" id="PTHR24220:SF86">
    <property type="entry name" value="ABC TRANSPORTER ABCH.1"/>
    <property type="match status" value="1"/>
</dbReference>
<evidence type="ECO:0000256" key="3">
    <source>
        <dbReference type="ARBA" id="ARBA00022840"/>
    </source>
</evidence>
<keyword evidence="1" id="KW-0813">Transport</keyword>
<organism evidence="5 6">
    <name type="scientific">Glutamicibacter bergerei</name>
    <dbReference type="NCBI Taxonomy" id="256702"/>
    <lineage>
        <taxon>Bacteria</taxon>
        <taxon>Bacillati</taxon>
        <taxon>Actinomycetota</taxon>
        <taxon>Actinomycetes</taxon>
        <taxon>Micrococcales</taxon>
        <taxon>Micrococcaceae</taxon>
        <taxon>Glutamicibacter</taxon>
    </lineage>
</organism>
<dbReference type="Proteomes" id="UP001595884">
    <property type="component" value="Unassembled WGS sequence"/>
</dbReference>
<dbReference type="InterPro" id="IPR003593">
    <property type="entry name" value="AAA+_ATPase"/>
</dbReference>
<evidence type="ECO:0000313" key="5">
    <source>
        <dbReference type="EMBL" id="MFC4717899.1"/>
    </source>
</evidence>
<name>A0ABV9MRX0_9MICC</name>
<dbReference type="PROSITE" id="PS50893">
    <property type="entry name" value="ABC_TRANSPORTER_2"/>
    <property type="match status" value="1"/>
</dbReference>
<evidence type="ECO:0000256" key="2">
    <source>
        <dbReference type="ARBA" id="ARBA00022741"/>
    </source>
</evidence>
<evidence type="ECO:0000259" key="4">
    <source>
        <dbReference type="PROSITE" id="PS50893"/>
    </source>
</evidence>
<dbReference type="InterPro" id="IPR015854">
    <property type="entry name" value="ABC_transpr_LolD-like"/>
</dbReference>
<dbReference type="PANTHER" id="PTHR24220">
    <property type="entry name" value="IMPORT ATP-BINDING PROTEIN"/>
    <property type="match status" value="1"/>
</dbReference>
<sequence>MSILSVRDLGFKYTKDSEELFDGLSFQFAPGKVTALTGPSGRGKSTLLYVLGLMLTPSRGEVFLHDQPQSSTPDAVRSKVRADQLGFVFQDSSLDPSRTIIDSVIEPTLYAGVDRKIAMARAEQLLEELGVAARSDHKPGQISGGQAQRVAVARALINNPAVILADEPTGNLDPTNAAGVLDILSKDAGTQQRTVVIATHDPYVISRADEVLAL</sequence>
<dbReference type="RefSeq" id="WP_240520542.1">
    <property type="nucleotide sequence ID" value="NZ_BAAAVQ010000041.1"/>
</dbReference>
<dbReference type="PROSITE" id="PS00211">
    <property type="entry name" value="ABC_TRANSPORTER_1"/>
    <property type="match status" value="1"/>
</dbReference>
<dbReference type="InterPro" id="IPR003439">
    <property type="entry name" value="ABC_transporter-like_ATP-bd"/>
</dbReference>
<evidence type="ECO:0000256" key="1">
    <source>
        <dbReference type="ARBA" id="ARBA00022448"/>
    </source>
</evidence>
<feature type="domain" description="ABC transporter" evidence="4">
    <location>
        <begin position="4"/>
        <end position="214"/>
    </location>
</feature>
<dbReference type="Pfam" id="PF00005">
    <property type="entry name" value="ABC_tran"/>
    <property type="match status" value="1"/>
</dbReference>
<dbReference type="InterPro" id="IPR017871">
    <property type="entry name" value="ABC_transporter-like_CS"/>
</dbReference>
<proteinExistence type="predicted"/>
<dbReference type="CDD" id="cd03255">
    <property type="entry name" value="ABC_MJ0796_LolCDE_FtsE"/>
    <property type="match status" value="1"/>
</dbReference>
<comment type="caution">
    <text evidence="5">The sequence shown here is derived from an EMBL/GenBank/DDBJ whole genome shotgun (WGS) entry which is preliminary data.</text>
</comment>
<reference evidence="6" key="1">
    <citation type="journal article" date="2019" name="Int. J. Syst. Evol. Microbiol.">
        <title>The Global Catalogue of Microorganisms (GCM) 10K type strain sequencing project: providing services to taxonomists for standard genome sequencing and annotation.</title>
        <authorList>
            <consortium name="The Broad Institute Genomics Platform"/>
            <consortium name="The Broad Institute Genome Sequencing Center for Infectious Disease"/>
            <person name="Wu L."/>
            <person name="Ma J."/>
        </authorList>
    </citation>
    <scope>NUCLEOTIDE SEQUENCE [LARGE SCALE GENOMIC DNA]</scope>
    <source>
        <strain evidence="6">CGMCC 1.12849</strain>
    </source>
</reference>
<dbReference type="InterPro" id="IPR017911">
    <property type="entry name" value="MacB-like_ATP-bd"/>
</dbReference>
<gene>
    <name evidence="5" type="ORF">ACFO7V_17395</name>
</gene>
<dbReference type="EMBL" id="JBHSHE010000084">
    <property type="protein sequence ID" value="MFC4717899.1"/>
    <property type="molecule type" value="Genomic_DNA"/>
</dbReference>
<accession>A0ABV9MRX0</accession>
<dbReference type="InterPro" id="IPR027417">
    <property type="entry name" value="P-loop_NTPase"/>
</dbReference>
<dbReference type="SMART" id="SM00382">
    <property type="entry name" value="AAA"/>
    <property type="match status" value="1"/>
</dbReference>
<keyword evidence="3 5" id="KW-0067">ATP-binding</keyword>
<protein>
    <submittedName>
        <fullName evidence="5">ABC transporter ATP-binding protein</fullName>
    </submittedName>
</protein>
<dbReference type="GO" id="GO:0005524">
    <property type="term" value="F:ATP binding"/>
    <property type="evidence" value="ECO:0007669"/>
    <property type="project" value="UniProtKB-KW"/>
</dbReference>
<keyword evidence="2" id="KW-0547">Nucleotide-binding</keyword>
<dbReference type="SUPFAM" id="SSF52540">
    <property type="entry name" value="P-loop containing nucleoside triphosphate hydrolases"/>
    <property type="match status" value="1"/>
</dbReference>
<evidence type="ECO:0000313" key="6">
    <source>
        <dbReference type="Proteomes" id="UP001595884"/>
    </source>
</evidence>
<dbReference type="Gene3D" id="3.40.50.300">
    <property type="entry name" value="P-loop containing nucleotide triphosphate hydrolases"/>
    <property type="match status" value="1"/>
</dbReference>